<protein>
    <submittedName>
        <fullName evidence="2">Glycosyl hydrolase</fullName>
    </submittedName>
</protein>
<dbReference type="Gene3D" id="3.40.50.880">
    <property type="match status" value="1"/>
</dbReference>
<keyword evidence="3" id="KW-1185">Reference proteome</keyword>
<dbReference type="SUPFAM" id="SSF52317">
    <property type="entry name" value="Class I glutamine amidotransferase-like"/>
    <property type="match status" value="1"/>
</dbReference>
<dbReference type="PANTHER" id="PTHR40469:SF2">
    <property type="entry name" value="GALACTOSE-BINDING DOMAIN-LIKE SUPERFAMILY PROTEIN"/>
    <property type="match status" value="1"/>
</dbReference>
<dbReference type="InterPro" id="IPR029062">
    <property type="entry name" value="Class_I_gatase-like"/>
</dbReference>
<comment type="caution">
    <text evidence="2">The sequence shown here is derived from an EMBL/GenBank/DDBJ whole genome shotgun (WGS) entry which is preliminary data.</text>
</comment>
<gene>
    <name evidence="2" type="ORF">F5X68DRAFT_243444</name>
</gene>
<dbReference type="GO" id="GO:0016787">
    <property type="term" value="F:hydrolase activity"/>
    <property type="evidence" value="ECO:0007669"/>
    <property type="project" value="UniProtKB-KW"/>
</dbReference>
<evidence type="ECO:0000313" key="3">
    <source>
        <dbReference type="Proteomes" id="UP000770015"/>
    </source>
</evidence>
<feature type="domain" description="ThuA-like" evidence="1">
    <location>
        <begin position="60"/>
        <end position="281"/>
    </location>
</feature>
<evidence type="ECO:0000313" key="2">
    <source>
        <dbReference type="EMBL" id="KAH6695020.1"/>
    </source>
</evidence>
<dbReference type="AlphaFoldDB" id="A0A9P8VJD0"/>
<name>A0A9P8VJD0_9PEZI</name>
<dbReference type="EMBL" id="JAGSXJ010000002">
    <property type="protein sequence ID" value="KAH6695020.1"/>
    <property type="molecule type" value="Genomic_DNA"/>
</dbReference>
<sequence>MTATIEWLRESLSLTTPGASKSHLPLTDPSIYGIIALPMVKSRTSHSSTEMVDTPLRMDVLVFSKTAGYRHASIPASIASIRRIATETGLFKVTETEDADLFITDKALSAYSVVVFLHNTGDFLSQDQITALQTFVRGGGGFVGIHAAGAGLRSNEWYGRLIGAHFNGHPDPEKGTILVDAQASSSPGGRFILNDCCQTRHEWQDEFYNFTTHPRQNPGLSVLLLGDTATFSGGKMGNDHPLCWYQEFEGGRSFYTALGHFDEAYTDVWFMDMITRGVIWAGRAESRLIT</sequence>
<proteinExistence type="predicted"/>
<dbReference type="PANTHER" id="PTHR40469">
    <property type="entry name" value="SECRETED GLYCOSYL HYDROLASE"/>
    <property type="match status" value="1"/>
</dbReference>
<dbReference type="Proteomes" id="UP000770015">
    <property type="component" value="Unassembled WGS sequence"/>
</dbReference>
<dbReference type="Pfam" id="PF06283">
    <property type="entry name" value="ThuA"/>
    <property type="match status" value="1"/>
</dbReference>
<organism evidence="2 3">
    <name type="scientific">Plectosphaerella plurivora</name>
    <dbReference type="NCBI Taxonomy" id="936078"/>
    <lineage>
        <taxon>Eukaryota</taxon>
        <taxon>Fungi</taxon>
        <taxon>Dikarya</taxon>
        <taxon>Ascomycota</taxon>
        <taxon>Pezizomycotina</taxon>
        <taxon>Sordariomycetes</taxon>
        <taxon>Hypocreomycetidae</taxon>
        <taxon>Glomerellales</taxon>
        <taxon>Plectosphaerellaceae</taxon>
        <taxon>Plectosphaerella</taxon>
    </lineage>
</organism>
<evidence type="ECO:0000259" key="1">
    <source>
        <dbReference type="Pfam" id="PF06283"/>
    </source>
</evidence>
<keyword evidence="2" id="KW-0378">Hydrolase</keyword>
<reference evidence="2" key="1">
    <citation type="journal article" date="2021" name="Nat. Commun.">
        <title>Genetic determinants of endophytism in the Arabidopsis root mycobiome.</title>
        <authorList>
            <person name="Mesny F."/>
            <person name="Miyauchi S."/>
            <person name="Thiergart T."/>
            <person name="Pickel B."/>
            <person name="Atanasova L."/>
            <person name="Karlsson M."/>
            <person name="Huettel B."/>
            <person name="Barry K.W."/>
            <person name="Haridas S."/>
            <person name="Chen C."/>
            <person name="Bauer D."/>
            <person name="Andreopoulos W."/>
            <person name="Pangilinan J."/>
            <person name="LaButti K."/>
            <person name="Riley R."/>
            <person name="Lipzen A."/>
            <person name="Clum A."/>
            <person name="Drula E."/>
            <person name="Henrissat B."/>
            <person name="Kohler A."/>
            <person name="Grigoriev I.V."/>
            <person name="Martin F.M."/>
            <person name="Hacquard S."/>
        </authorList>
    </citation>
    <scope>NUCLEOTIDE SEQUENCE</scope>
    <source>
        <strain evidence="2">MPI-SDFR-AT-0117</strain>
    </source>
</reference>
<dbReference type="OrthoDB" id="3482285at2759"/>
<accession>A0A9P8VJD0</accession>
<dbReference type="InterPro" id="IPR029010">
    <property type="entry name" value="ThuA-like"/>
</dbReference>